<organism evidence="1">
    <name type="scientific">uncultured virus</name>
    <dbReference type="NCBI Taxonomy" id="340016"/>
    <lineage>
        <taxon>Viruses</taxon>
        <taxon>environmental samples</taxon>
    </lineage>
</organism>
<protein>
    <submittedName>
        <fullName evidence="1">Hypothetical membrane protein</fullName>
    </submittedName>
</protein>
<accession>D5L2C0</accession>
<sequence length="100" mass="11205">MSVPLARTIVRRLYPPKRYARALYAPTELTSRRDSIPALISDVRLCSAVTNKTRGCPCLPEDFSRSTSCWRSLMRRIASVSASVMLSCCHTVIPLSYPQT</sequence>
<dbReference type="EMBL" id="GU735161">
    <property type="protein sequence ID" value="ADE29179.1"/>
    <property type="molecule type" value="Genomic_DNA"/>
</dbReference>
<proteinExistence type="predicted"/>
<reference evidence="1" key="1">
    <citation type="journal article" date="2010" name="Environ. Microbiol.">
        <title>The metavirome of a hypersaline environment.</title>
        <authorList>
            <person name="Santos F."/>
            <person name="Yarza P."/>
            <person name="Parro V."/>
            <person name="Briones C."/>
            <person name="Anton J."/>
        </authorList>
    </citation>
    <scope>NUCLEOTIDE SEQUENCE</scope>
</reference>
<evidence type="ECO:0000313" key="1">
    <source>
        <dbReference type="EMBL" id="ADE29179.1"/>
    </source>
</evidence>
<name>D5L2C0_9VIRU</name>